<dbReference type="EMBL" id="JAVRRL010000133">
    <property type="protein sequence ID" value="KAK5107223.1"/>
    <property type="molecule type" value="Genomic_DNA"/>
</dbReference>
<dbReference type="PANTHER" id="PTHR46590:SF1">
    <property type="entry name" value="PHOSPHATIDYLINOSITOL TRANSFER PROTEIN CSR1"/>
    <property type="match status" value="1"/>
</dbReference>
<dbReference type="SMART" id="SM01100">
    <property type="entry name" value="CRAL_TRIO_N"/>
    <property type="match status" value="1"/>
</dbReference>
<feature type="domain" description="CRAL-TRIO" evidence="2">
    <location>
        <begin position="193"/>
        <end position="338"/>
    </location>
</feature>
<feature type="compositionally biased region" description="Polar residues" evidence="1">
    <location>
        <begin position="72"/>
        <end position="81"/>
    </location>
</feature>
<dbReference type="Proteomes" id="UP001310890">
    <property type="component" value="Unassembled WGS sequence"/>
</dbReference>
<dbReference type="InterPro" id="IPR011074">
    <property type="entry name" value="CRAL/TRIO_N_dom"/>
</dbReference>
<name>A0AAN7YMB5_9PEZI</name>
<organism evidence="3 4">
    <name type="scientific">Meristemomyces frigidus</name>
    <dbReference type="NCBI Taxonomy" id="1508187"/>
    <lineage>
        <taxon>Eukaryota</taxon>
        <taxon>Fungi</taxon>
        <taxon>Dikarya</taxon>
        <taxon>Ascomycota</taxon>
        <taxon>Pezizomycotina</taxon>
        <taxon>Dothideomycetes</taxon>
        <taxon>Dothideomycetidae</taxon>
        <taxon>Mycosphaerellales</taxon>
        <taxon>Teratosphaeriaceae</taxon>
        <taxon>Meristemomyces</taxon>
    </lineage>
</organism>
<feature type="region of interest" description="Disordered" evidence="1">
    <location>
        <begin position="1"/>
        <end position="21"/>
    </location>
</feature>
<dbReference type="InterPro" id="IPR036865">
    <property type="entry name" value="CRAL-TRIO_dom_sf"/>
</dbReference>
<feature type="region of interest" description="Disordered" evidence="1">
    <location>
        <begin position="36"/>
        <end position="89"/>
    </location>
</feature>
<gene>
    <name evidence="3" type="ORF">LTR62_001631</name>
</gene>
<dbReference type="InterPro" id="IPR001251">
    <property type="entry name" value="CRAL-TRIO_dom"/>
</dbReference>
<dbReference type="AlphaFoldDB" id="A0AAN7YMB5"/>
<comment type="caution">
    <text evidence="3">The sequence shown here is derived from an EMBL/GenBank/DDBJ whole genome shotgun (WGS) entry which is preliminary data.</text>
</comment>
<dbReference type="Pfam" id="PF00650">
    <property type="entry name" value="CRAL_TRIO"/>
    <property type="match status" value="1"/>
</dbReference>
<dbReference type="CDD" id="cd00170">
    <property type="entry name" value="SEC14"/>
    <property type="match status" value="1"/>
</dbReference>
<feature type="compositionally biased region" description="Basic residues" evidence="1">
    <location>
        <begin position="58"/>
        <end position="71"/>
    </location>
</feature>
<dbReference type="InterPro" id="IPR036273">
    <property type="entry name" value="CRAL/TRIO_N_dom_sf"/>
</dbReference>
<dbReference type="SUPFAM" id="SSF46938">
    <property type="entry name" value="CRAL/TRIO N-terminal domain"/>
    <property type="match status" value="1"/>
</dbReference>
<accession>A0AAN7YMB5</accession>
<dbReference type="PANTHER" id="PTHR46590">
    <property type="entry name" value="PHOSPHATIDYLINOSITOL TRANSFER PROTEIN CSR1-RELATED"/>
    <property type="match status" value="1"/>
</dbReference>
<dbReference type="PROSITE" id="PS50191">
    <property type="entry name" value="CRAL_TRIO"/>
    <property type="match status" value="1"/>
</dbReference>
<dbReference type="Pfam" id="PF03765">
    <property type="entry name" value="CRAL_TRIO_N"/>
    <property type="match status" value="1"/>
</dbReference>
<evidence type="ECO:0000259" key="2">
    <source>
        <dbReference type="PROSITE" id="PS50191"/>
    </source>
</evidence>
<dbReference type="SMART" id="SM00516">
    <property type="entry name" value="SEC14"/>
    <property type="match status" value="1"/>
</dbReference>
<evidence type="ECO:0000256" key="1">
    <source>
        <dbReference type="SAM" id="MobiDB-lite"/>
    </source>
</evidence>
<evidence type="ECO:0000313" key="3">
    <source>
        <dbReference type="EMBL" id="KAK5107223.1"/>
    </source>
</evidence>
<sequence length="441" mass="49810">MATQTPPGRPGNLTPDQEARLKEMWAVTLEVFGVMHDPDHADTNGTAKPPSEATTEKKKSKLSLFGKKKNRLSTASTNSTEGNDKHGQNQEFQQALASQTPEQLREAFWSMTKHDHPDALLLRFLRARKWDVHAALIMLVSTMHWRSDEMHVDDSIMKEGEAHALHETTSSNPTDKKEGADFMAQLRMGKSYLHGTDKDGRPCCYVRVKLHRQGEQSERSLERFTVYTIETARMMLRPPVDTATIVFDMTDFSMANMDYTPVKFMIKCFEANYPESLGSVLVYKSPWLFQGVWKIIKGWLDPVVAAKVHFASNVEDLSEWIPKAQIPRELGGNEDWTYAYVEPRDGENQLMDDTAARDKILAERTELVNSYEAEVSSWISGGGNGEGRGRIAQRLAENYWQADPYLRAKSLYDRAGIIRAGGRLDFYPRDNAGNVGASEVD</sequence>
<dbReference type="SUPFAM" id="SSF52087">
    <property type="entry name" value="CRAL/TRIO domain"/>
    <property type="match status" value="1"/>
</dbReference>
<evidence type="ECO:0000313" key="4">
    <source>
        <dbReference type="Proteomes" id="UP001310890"/>
    </source>
</evidence>
<protein>
    <recommendedName>
        <fullName evidence="2">CRAL-TRIO domain-containing protein</fullName>
    </recommendedName>
</protein>
<dbReference type="InterPro" id="IPR052432">
    <property type="entry name" value="PITP/CRAL-TRIO"/>
</dbReference>
<proteinExistence type="predicted"/>
<reference evidence="3" key="1">
    <citation type="submission" date="2023-08" db="EMBL/GenBank/DDBJ databases">
        <title>Black Yeasts Isolated from many extreme environments.</title>
        <authorList>
            <person name="Coleine C."/>
            <person name="Stajich J.E."/>
            <person name="Selbmann L."/>
        </authorList>
    </citation>
    <scope>NUCLEOTIDE SEQUENCE</scope>
    <source>
        <strain evidence="3">CCFEE 5401</strain>
    </source>
</reference>
<dbReference type="Gene3D" id="3.40.525.10">
    <property type="entry name" value="CRAL-TRIO lipid binding domain"/>
    <property type="match status" value="1"/>
</dbReference>